<dbReference type="EMBL" id="JANPWB010000005">
    <property type="protein sequence ID" value="KAJ1187940.1"/>
    <property type="molecule type" value="Genomic_DNA"/>
</dbReference>
<proteinExistence type="predicted"/>
<feature type="region of interest" description="Disordered" evidence="1">
    <location>
        <begin position="68"/>
        <end position="255"/>
    </location>
</feature>
<evidence type="ECO:0000313" key="3">
    <source>
        <dbReference type="Proteomes" id="UP001066276"/>
    </source>
</evidence>
<gene>
    <name evidence="2" type="ORF">NDU88_004705</name>
</gene>
<evidence type="ECO:0000313" key="2">
    <source>
        <dbReference type="EMBL" id="KAJ1187940.1"/>
    </source>
</evidence>
<protein>
    <submittedName>
        <fullName evidence="2">Uncharacterized protein</fullName>
    </submittedName>
</protein>
<feature type="region of interest" description="Disordered" evidence="1">
    <location>
        <begin position="1"/>
        <end position="56"/>
    </location>
</feature>
<accession>A0AAV7UG07</accession>
<sequence>MSAPQSSATAPPAADQNRVPQFKAKLSKVDLPPPSAPALTKARPGQASPSSVGGTLLLRPDLTSIAFNLAEIRHGQPGPPRGSQSAQARPPHPPFNGGAQMTGTSGEPKMPGTLEGRPGLSGQPTLRMRAGPPDTAPRAPVPKDAIRAAVRPNRRWPQPPGVERAPRRSHPSTVSEAPPGVPNSKARPSTGGARVFIGSTAWPGPSPSGRWNTVTDPLRGPPQESTRRRRSQATPSPTPATLPVQIINQRNSQRPGRASLFDGHLAGGQVTPPTSLAILLGANAE</sequence>
<feature type="compositionally biased region" description="Low complexity" evidence="1">
    <location>
        <begin position="1"/>
        <end position="14"/>
    </location>
</feature>
<reference evidence="2" key="1">
    <citation type="journal article" date="2022" name="bioRxiv">
        <title>Sequencing and chromosome-scale assembly of the giantPleurodeles waltlgenome.</title>
        <authorList>
            <person name="Brown T."/>
            <person name="Elewa A."/>
            <person name="Iarovenko S."/>
            <person name="Subramanian E."/>
            <person name="Araus A.J."/>
            <person name="Petzold A."/>
            <person name="Susuki M."/>
            <person name="Suzuki K.-i.T."/>
            <person name="Hayashi T."/>
            <person name="Toyoda A."/>
            <person name="Oliveira C."/>
            <person name="Osipova E."/>
            <person name="Leigh N.D."/>
            <person name="Simon A."/>
            <person name="Yun M.H."/>
        </authorList>
    </citation>
    <scope>NUCLEOTIDE SEQUENCE</scope>
    <source>
        <strain evidence="2">20211129_DDA</strain>
        <tissue evidence="2">Liver</tissue>
    </source>
</reference>
<dbReference type="Proteomes" id="UP001066276">
    <property type="component" value="Chromosome 3_1"/>
</dbReference>
<organism evidence="2 3">
    <name type="scientific">Pleurodeles waltl</name>
    <name type="common">Iberian ribbed newt</name>
    <dbReference type="NCBI Taxonomy" id="8319"/>
    <lineage>
        <taxon>Eukaryota</taxon>
        <taxon>Metazoa</taxon>
        <taxon>Chordata</taxon>
        <taxon>Craniata</taxon>
        <taxon>Vertebrata</taxon>
        <taxon>Euteleostomi</taxon>
        <taxon>Amphibia</taxon>
        <taxon>Batrachia</taxon>
        <taxon>Caudata</taxon>
        <taxon>Salamandroidea</taxon>
        <taxon>Salamandridae</taxon>
        <taxon>Pleurodelinae</taxon>
        <taxon>Pleurodeles</taxon>
    </lineage>
</organism>
<name>A0AAV7UG07_PLEWA</name>
<comment type="caution">
    <text evidence="2">The sequence shown here is derived from an EMBL/GenBank/DDBJ whole genome shotgun (WGS) entry which is preliminary data.</text>
</comment>
<evidence type="ECO:0000256" key="1">
    <source>
        <dbReference type="SAM" id="MobiDB-lite"/>
    </source>
</evidence>
<dbReference type="AlphaFoldDB" id="A0AAV7UG07"/>
<keyword evidence="3" id="KW-1185">Reference proteome</keyword>